<evidence type="ECO:0000256" key="1">
    <source>
        <dbReference type="ARBA" id="ARBA00004477"/>
    </source>
</evidence>
<evidence type="ECO:0000256" key="11">
    <source>
        <dbReference type="SAM" id="Phobius"/>
    </source>
</evidence>
<keyword evidence="15" id="KW-1185">Reference proteome</keyword>
<keyword evidence="3" id="KW-0444">Lipid biosynthesis</keyword>
<dbReference type="Gene3D" id="3.10.20.90">
    <property type="entry name" value="Phosphatidylinositol 3-kinase Catalytic Subunit, Chain A, domain 1"/>
    <property type="match status" value="1"/>
</dbReference>
<name>A0A2N5SET5_9BASI</name>
<evidence type="ECO:0000256" key="9">
    <source>
        <dbReference type="ARBA" id="ARBA00023136"/>
    </source>
</evidence>
<keyword evidence="9 11" id="KW-0472">Membrane</keyword>
<dbReference type="Proteomes" id="UP000235388">
    <property type="component" value="Unassembled WGS sequence"/>
</dbReference>
<dbReference type="OrthoDB" id="540503at2759"/>
<evidence type="ECO:0000256" key="5">
    <source>
        <dbReference type="ARBA" id="ARBA00022857"/>
    </source>
</evidence>
<dbReference type="InterPro" id="IPR000626">
    <property type="entry name" value="Ubiquitin-like_dom"/>
</dbReference>
<keyword evidence="4 11" id="KW-0812">Transmembrane</keyword>
<comment type="caution">
    <text evidence="14">The sequence shown here is derived from an EMBL/GenBank/DDBJ whole genome shotgun (WGS) entry which is preliminary data.</text>
</comment>
<evidence type="ECO:0000313" key="14">
    <source>
        <dbReference type="EMBL" id="PLW11770.1"/>
    </source>
</evidence>
<dbReference type="PANTHER" id="PTHR10556:SF28">
    <property type="entry name" value="VERY-LONG-CHAIN ENOYL-COA REDUCTASE"/>
    <property type="match status" value="1"/>
</dbReference>
<accession>A0A2N5SET5</accession>
<dbReference type="SUPFAM" id="SSF48452">
    <property type="entry name" value="TPR-like"/>
    <property type="match status" value="1"/>
</dbReference>
<evidence type="ECO:0000313" key="16">
    <source>
        <dbReference type="Proteomes" id="UP000235392"/>
    </source>
</evidence>
<dbReference type="PANTHER" id="PTHR10556">
    <property type="entry name" value="3-OXO-5-ALPHA-STEROID 4-DEHYDROGENASE"/>
    <property type="match status" value="1"/>
</dbReference>
<dbReference type="PROSITE" id="PS50053">
    <property type="entry name" value="UBIQUITIN_2"/>
    <property type="match status" value="1"/>
</dbReference>
<keyword evidence="5" id="KW-0521">NADP</keyword>
<reference evidence="15 16" key="1">
    <citation type="submission" date="2017-11" db="EMBL/GenBank/DDBJ databases">
        <title>De novo assembly and phasing of dikaryotic genomes from two isolates of Puccinia coronata f. sp. avenae, the causal agent of oat crown rust.</title>
        <authorList>
            <person name="Miller M.E."/>
            <person name="Zhang Y."/>
            <person name="Omidvar V."/>
            <person name="Sperschneider J."/>
            <person name="Schwessinger B."/>
            <person name="Raley C."/>
            <person name="Palmer J.M."/>
            <person name="Garnica D."/>
            <person name="Upadhyaya N."/>
            <person name="Rathjen J."/>
            <person name="Taylor J.M."/>
            <person name="Park R.F."/>
            <person name="Dodds P.N."/>
            <person name="Hirsch C.D."/>
            <person name="Kianian S.F."/>
            <person name="Figueroa M."/>
        </authorList>
    </citation>
    <scope>NUCLEOTIDE SEQUENCE [LARGE SCALE GENOMIC DNA]</scope>
    <source>
        <strain evidence="14">12NC29</strain>
        <strain evidence="13">12SD80</strain>
    </source>
</reference>
<evidence type="ECO:0000256" key="2">
    <source>
        <dbReference type="ARBA" id="ARBA00007742"/>
    </source>
</evidence>
<feature type="transmembrane region" description="Helical" evidence="11">
    <location>
        <begin position="265"/>
        <end position="285"/>
    </location>
</feature>
<keyword evidence="8" id="KW-0443">Lipid metabolism</keyword>
<dbReference type="EMBL" id="PGCJ01001006">
    <property type="protein sequence ID" value="PLW11770.1"/>
    <property type="molecule type" value="Genomic_DNA"/>
</dbReference>
<evidence type="ECO:0000256" key="7">
    <source>
        <dbReference type="ARBA" id="ARBA00023002"/>
    </source>
</evidence>
<feature type="transmembrane region" description="Helical" evidence="11">
    <location>
        <begin position="162"/>
        <end position="182"/>
    </location>
</feature>
<proteinExistence type="inferred from homology"/>
<protein>
    <recommendedName>
        <fullName evidence="12">Ubiquitin-like domain-containing protein</fullName>
    </recommendedName>
</protein>
<dbReference type="EMBL" id="PGCI01001416">
    <property type="protein sequence ID" value="PLW05025.1"/>
    <property type="molecule type" value="Genomic_DNA"/>
</dbReference>
<dbReference type="InterPro" id="IPR039357">
    <property type="entry name" value="SRD5A/TECR"/>
</dbReference>
<sequence length="594" mass="66275">MPVSIKLNSRSKPVKSSQVTLEKFSSFDQVCVKDIHGFIQSTYRLHPSRQRLTTSDKKVLDDPKKTLSDYGLEETDEIVFKDLGPQISWRMVFLIEYFGPLLIHPLFYLSNPISNLVYGGPVAHSRVQTLAFGMVMIHFLKREIETIFVHRFSNATMPFRNIFKNSFHYWVLSGLLLAGPIYGHASSALKTQGSLLDSSLWLYSWSAVWAYAEVSNLLVHLHLRSLRPAGSKKRSLPIGGYGFSLVACPNYTFETLAWVSYTAMVGFHWSGCLFSAISFIQMAIWSAKKLKNYRVEFNSQFHSPNTLPSVVVTSRIPPSSSARPPPSSARQSSFSKSTFIHSLPRLTKTSNMASAFSSHNPTAHLKAQPDHEEHGCCGGHGGPPNVELPEPTPLDELITIHNLSIDPESQKVSLSSKVPSNQKPTDQKLLQDTLAIINDLSQYLVRAPFPHCPPPPQMIQNNPRSAQINAMKEEGNAAFKANDFNKAIDLYTVAANAASTRPLFEPSIWIREELSVILCNRAAAYSSAKMWVEALCDAEVVIQFKRNWSKGHFRKAKALQGLGRIDEAKDAALLGLEFEPDNADLQAAYRELQA</sequence>
<evidence type="ECO:0000256" key="10">
    <source>
        <dbReference type="SAM" id="MobiDB-lite"/>
    </source>
</evidence>
<organism evidence="14 15">
    <name type="scientific">Puccinia coronata f. sp. avenae</name>
    <dbReference type="NCBI Taxonomy" id="200324"/>
    <lineage>
        <taxon>Eukaryota</taxon>
        <taxon>Fungi</taxon>
        <taxon>Dikarya</taxon>
        <taxon>Basidiomycota</taxon>
        <taxon>Pucciniomycotina</taxon>
        <taxon>Pucciniomycetes</taxon>
        <taxon>Pucciniales</taxon>
        <taxon>Pucciniaceae</taxon>
        <taxon>Puccinia</taxon>
    </lineage>
</organism>
<dbReference type="PROSITE" id="PS50244">
    <property type="entry name" value="S5A_REDUCTASE"/>
    <property type="match status" value="1"/>
</dbReference>
<dbReference type="InterPro" id="IPR029071">
    <property type="entry name" value="Ubiquitin-like_domsf"/>
</dbReference>
<evidence type="ECO:0000256" key="6">
    <source>
        <dbReference type="ARBA" id="ARBA00022989"/>
    </source>
</evidence>
<keyword evidence="7" id="KW-0560">Oxidoreductase</keyword>
<dbReference type="AlphaFoldDB" id="A0A2N5SET5"/>
<evidence type="ECO:0000256" key="4">
    <source>
        <dbReference type="ARBA" id="ARBA00022692"/>
    </source>
</evidence>
<dbReference type="InterPro" id="IPR019734">
    <property type="entry name" value="TPR_rpt"/>
</dbReference>
<feature type="region of interest" description="Disordered" evidence="10">
    <location>
        <begin position="312"/>
        <end position="335"/>
    </location>
</feature>
<feature type="compositionally biased region" description="Low complexity" evidence="10">
    <location>
        <begin position="314"/>
        <end position="335"/>
    </location>
</feature>
<dbReference type="GO" id="GO:0016627">
    <property type="term" value="F:oxidoreductase activity, acting on the CH-CH group of donors"/>
    <property type="evidence" value="ECO:0007669"/>
    <property type="project" value="InterPro"/>
</dbReference>
<dbReference type="Gene3D" id="1.25.40.10">
    <property type="entry name" value="Tetratricopeptide repeat domain"/>
    <property type="match status" value="1"/>
</dbReference>
<feature type="domain" description="Ubiquitin-like" evidence="12">
    <location>
        <begin position="3"/>
        <end position="80"/>
    </location>
</feature>
<keyword evidence="6 11" id="KW-1133">Transmembrane helix</keyword>
<dbReference type="Proteomes" id="UP000235392">
    <property type="component" value="Unassembled WGS sequence"/>
</dbReference>
<dbReference type="SMART" id="SM00028">
    <property type="entry name" value="TPR"/>
    <property type="match status" value="3"/>
</dbReference>
<evidence type="ECO:0000313" key="13">
    <source>
        <dbReference type="EMBL" id="PLW05025.1"/>
    </source>
</evidence>
<feature type="transmembrane region" description="Helical" evidence="11">
    <location>
        <begin position="202"/>
        <end position="223"/>
    </location>
</feature>
<dbReference type="STRING" id="200324.A0A2N5SET5"/>
<gene>
    <name evidence="14" type="ORF">PCANC_22091</name>
    <name evidence="13" type="ORF">PCASD_26068</name>
</gene>
<evidence type="ECO:0000256" key="8">
    <source>
        <dbReference type="ARBA" id="ARBA00023098"/>
    </source>
</evidence>
<dbReference type="InterPro" id="IPR001104">
    <property type="entry name" value="3-oxo-5_a-steroid_4-DH_C"/>
</dbReference>
<feature type="region of interest" description="Disordered" evidence="10">
    <location>
        <begin position="353"/>
        <end position="392"/>
    </location>
</feature>
<dbReference type="GO" id="GO:0042761">
    <property type="term" value="P:very long-chain fatty acid biosynthetic process"/>
    <property type="evidence" value="ECO:0007669"/>
    <property type="project" value="TreeGrafter"/>
</dbReference>
<evidence type="ECO:0000259" key="12">
    <source>
        <dbReference type="PROSITE" id="PS50053"/>
    </source>
</evidence>
<evidence type="ECO:0000313" key="15">
    <source>
        <dbReference type="Proteomes" id="UP000235388"/>
    </source>
</evidence>
<dbReference type="Pfam" id="PF02544">
    <property type="entry name" value="Steroid_dh"/>
    <property type="match status" value="1"/>
</dbReference>
<comment type="similarity">
    <text evidence="2">Belongs to the steroid 5-alpha reductase family.</text>
</comment>
<dbReference type="SUPFAM" id="SSF54236">
    <property type="entry name" value="Ubiquitin-like"/>
    <property type="match status" value="1"/>
</dbReference>
<dbReference type="GO" id="GO:0005789">
    <property type="term" value="C:endoplasmic reticulum membrane"/>
    <property type="evidence" value="ECO:0007669"/>
    <property type="project" value="UniProtKB-SubCell"/>
</dbReference>
<comment type="subcellular location">
    <subcellularLocation>
        <location evidence="1">Endoplasmic reticulum membrane</location>
        <topology evidence="1">Multi-pass membrane protein</topology>
    </subcellularLocation>
</comment>
<evidence type="ECO:0000256" key="3">
    <source>
        <dbReference type="ARBA" id="ARBA00022516"/>
    </source>
</evidence>
<dbReference type="InterPro" id="IPR011990">
    <property type="entry name" value="TPR-like_helical_dom_sf"/>
</dbReference>